<sequence length="438" mass="47333">MRIQGPGVGTSATARRATHRAHPTQPDPVPEDTVQHDASTHPPVTLPTDRPAGCPFDPPAELAALREQQPLTRMRYPDGHLGWLATGHATARAVFADPRFSSRYELMHSPFPLPGTEGMEIPPATVGDLTGIDAPEHTRYRRLLTGKFTVRRMRALTARVEEITTEHLDAMERWGPTADLVRAFAHPVPALMICELLGVPDADRTTFTARAAALSDPASTVDEQIAALTGVGELIQELVPAKRAHPTDDLLSDLTTTDLTDEELAGIGGFLLAAGLDTTANMIALGTFALLTHPEQAAALRADPALADQAVEELLRYLTIGHTGVRAAREDVELDGQLIRAGESVTVSIQAANRDPARFDAPDTLDLTRKATGHLSFGHGIHQCLGQQLARVEMRVALPALFTRFPTLRLAVPPEEVPLRTGLSIYGVHRLPVTWDAE</sequence>
<dbReference type="PRINTS" id="PR00359">
    <property type="entry name" value="BP450"/>
</dbReference>
<keyword evidence="2" id="KW-0349">Heme</keyword>
<comment type="caution">
    <text evidence="4">The sequence shown here is derived from an EMBL/GenBank/DDBJ whole genome shotgun (WGS) entry which is preliminary data.</text>
</comment>
<feature type="region of interest" description="Disordered" evidence="3">
    <location>
        <begin position="1"/>
        <end position="58"/>
    </location>
</feature>
<dbReference type="PROSITE" id="PS00086">
    <property type="entry name" value="CYTOCHROME_P450"/>
    <property type="match status" value="1"/>
</dbReference>
<evidence type="ECO:0000256" key="3">
    <source>
        <dbReference type="SAM" id="MobiDB-lite"/>
    </source>
</evidence>
<accession>A0ABN1A795</accession>
<dbReference type="PANTHER" id="PTHR46696">
    <property type="entry name" value="P450, PUTATIVE (EUROFUNG)-RELATED"/>
    <property type="match status" value="1"/>
</dbReference>
<evidence type="ECO:0000256" key="1">
    <source>
        <dbReference type="ARBA" id="ARBA00010617"/>
    </source>
</evidence>
<dbReference type="InterPro" id="IPR001128">
    <property type="entry name" value="Cyt_P450"/>
</dbReference>
<dbReference type="EMBL" id="BAAAHB010000035">
    <property type="protein sequence ID" value="GAA0469286.1"/>
    <property type="molecule type" value="Genomic_DNA"/>
</dbReference>
<keyword evidence="5" id="KW-1185">Reference proteome</keyword>
<gene>
    <name evidence="4" type="ORF">GCM10009544_34380</name>
</gene>
<evidence type="ECO:0000313" key="4">
    <source>
        <dbReference type="EMBL" id="GAA0469286.1"/>
    </source>
</evidence>
<dbReference type="InterPro" id="IPR017972">
    <property type="entry name" value="Cyt_P450_CS"/>
</dbReference>
<keyword evidence="2" id="KW-0408">Iron</keyword>
<dbReference type="Pfam" id="PF00067">
    <property type="entry name" value="p450"/>
    <property type="match status" value="1"/>
</dbReference>
<dbReference type="InterPro" id="IPR002397">
    <property type="entry name" value="Cyt_P450_B"/>
</dbReference>
<keyword evidence="2" id="KW-0479">Metal-binding</keyword>
<organism evidence="4 5">
    <name type="scientific">Streptomyces stramineus</name>
    <dbReference type="NCBI Taxonomy" id="173861"/>
    <lineage>
        <taxon>Bacteria</taxon>
        <taxon>Bacillati</taxon>
        <taxon>Actinomycetota</taxon>
        <taxon>Actinomycetes</taxon>
        <taxon>Kitasatosporales</taxon>
        <taxon>Streptomycetaceae</taxon>
        <taxon>Streptomyces</taxon>
    </lineage>
</organism>
<name>A0ABN1A795_9ACTN</name>
<dbReference type="Gene3D" id="1.10.630.10">
    <property type="entry name" value="Cytochrome P450"/>
    <property type="match status" value="1"/>
</dbReference>
<dbReference type="Proteomes" id="UP001499895">
    <property type="component" value="Unassembled WGS sequence"/>
</dbReference>
<dbReference type="CDD" id="cd11030">
    <property type="entry name" value="CYP105-like"/>
    <property type="match status" value="1"/>
</dbReference>
<evidence type="ECO:0000313" key="5">
    <source>
        <dbReference type="Proteomes" id="UP001499895"/>
    </source>
</evidence>
<keyword evidence="2" id="KW-0503">Monooxygenase</keyword>
<proteinExistence type="inferred from homology"/>
<comment type="similarity">
    <text evidence="1 2">Belongs to the cytochrome P450 family.</text>
</comment>
<dbReference type="PANTHER" id="PTHR46696:SF1">
    <property type="entry name" value="CYTOCHROME P450 YJIB-RELATED"/>
    <property type="match status" value="1"/>
</dbReference>
<dbReference type="SUPFAM" id="SSF48264">
    <property type="entry name" value="Cytochrome P450"/>
    <property type="match status" value="1"/>
</dbReference>
<keyword evidence="2" id="KW-0560">Oxidoreductase</keyword>
<dbReference type="PRINTS" id="PR00385">
    <property type="entry name" value="P450"/>
</dbReference>
<evidence type="ECO:0000256" key="2">
    <source>
        <dbReference type="RuleBase" id="RU000461"/>
    </source>
</evidence>
<reference evidence="4 5" key="1">
    <citation type="journal article" date="2019" name="Int. J. Syst. Evol. Microbiol.">
        <title>The Global Catalogue of Microorganisms (GCM) 10K type strain sequencing project: providing services to taxonomists for standard genome sequencing and annotation.</title>
        <authorList>
            <consortium name="The Broad Institute Genomics Platform"/>
            <consortium name="The Broad Institute Genome Sequencing Center for Infectious Disease"/>
            <person name="Wu L."/>
            <person name="Ma J."/>
        </authorList>
    </citation>
    <scope>NUCLEOTIDE SEQUENCE [LARGE SCALE GENOMIC DNA]</scope>
    <source>
        <strain evidence="4 5">JCM 10649</strain>
    </source>
</reference>
<dbReference type="InterPro" id="IPR036396">
    <property type="entry name" value="Cyt_P450_sf"/>
</dbReference>
<protein>
    <submittedName>
        <fullName evidence="4">Cytochrome P450</fullName>
    </submittedName>
</protein>